<proteinExistence type="inferred from homology"/>
<feature type="domain" description="GTP cyclohydrolase II" evidence="13">
    <location>
        <begin position="166"/>
        <end position="331"/>
    </location>
</feature>
<comment type="similarity">
    <text evidence="2">In the N-terminal section; belongs to the DHBP synthase family.</text>
</comment>
<comment type="similarity">
    <text evidence="3">In the C-terminal section; belongs to the GTP cyclohydrolase II family.</text>
</comment>
<dbReference type="UniPathway" id="UPA00275">
    <property type="reaction ID" value="UER00400"/>
</dbReference>
<evidence type="ECO:0000256" key="9">
    <source>
        <dbReference type="ARBA" id="ARBA00023134"/>
    </source>
</evidence>
<comment type="similarity">
    <text evidence="12">Belongs to the GTP cyclohydrolase II family.</text>
</comment>
<evidence type="ECO:0000256" key="7">
    <source>
        <dbReference type="ARBA" id="ARBA00022801"/>
    </source>
</evidence>
<evidence type="ECO:0000259" key="13">
    <source>
        <dbReference type="Pfam" id="PF00925"/>
    </source>
</evidence>
<protein>
    <recommendedName>
        <fullName evidence="12">GTP cyclohydrolase-2</fullName>
        <ecNumber evidence="12">3.5.4.25</ecNumber>
    </recommendedName>
    <alternativeName>
        <fullName evidence="12">GTP cyclohydrolase II</fullName>
    </alternativeName>
</protein>
<feature type="binding site" evidence="12">
    <location>
        <position position="230"/>
    </location>
    <ligand>
        <name>Zn(2+)</name>
        <dbReference type="ChEBI" id="CHEBI:29105"/>
        <note>catalytic</note>
    </ligand>
</feature>
<comment type="cofactor">
    <cofactor evidence="12">
        <name>Zn(2+)</name>
        <dbReference type="ChEBI" id="CHEBI:29105"/>
    </cofactor>
    <text evidence="12">Binds 1 zinc ion per subunit.</text>
</comment>
<dbReference type="STRING" id="1260251.SPISAL_06035"/>
<keyword evidence="4 12" id="KW-0686">Riboflavin biosynthesis</keyword>
<keyword evidence="8 12" id="KW-0862">Zinc</keyword>
<dbReference type="EC" id="3.5.4.25" evidence="12"/>
<feature type="binding site" evidence="12">
    <location>
        <position position="233"/>
    </location>
    <ligand>
        <name>GTP</name>
        <dbReference type="ChEBI" id="CHEBI:37565"/>
    </ligand>
</feature>
<feature type="active site" description="Nucleophile" evidence="12">
    <location>
        <position position="291"/>
    </location>
</feature>
<evidence type="ECO:0000256" key="1">
    <source>
        <dbReference type="ARBA" id="ARBA00004853"/>
    </source>
</evidence>
<keyword evidence="7 12" id="KW-0378">Hydrolase</keyword>
<name>A0A540VW89_9GAMM</name>
<dbReference type="EMBL" id="VIFK01000001">
    <property type="protein sequence ID" value="TQF01031.1"/>
    <property type="molecule type" value="Genomic_DNA"/>
</dbReference>
<feature type="binding site" evidence="12">
    <location>
        <begin position="212"/>
        <end position="216"/>
    </location>
    <ligand>
        <name>GTP</name>
        <dbReference type="ChEBI" id="CHEBI:37565"/>
    </ligand>
</feature>
<dbReference type="InterPro" id="IPR032677">
    <property type="entry name" value="GTP_cyclohydro_II"/>
</dbReference>
<dbReference type="Gene3D" id="3.40.50.10990">
    <property type="entry name" value="GTP cyclohydrolase II"/>
    <property type="match status" value="1"/>
</dbReference>
<feature type="binding site" evidence="12">
    <location>
        <position position="277"/>
    </location>
    <ligand>
        <name>GTP</name>
        <dbReference type="ChEBI" id="CHEBI:37565"/>
    </ligand>
</feature>
<feature type="binding site" evidence="12">
    <location>
        <position position="228"/>
    </location>
    <ligand>
        <name>Zn(2+)</name>
        <dbReference type="ChEBI" id="CHEBI:29105"/>
        <note>catalytic</note>
    </ligand>
</feature>
<dbReference type="FunFam" id="3.40.50.10990:FF:000001">
    <property type="entry name" value="Riboflavin biosynthesis protein RibBA"/>
    <property type="match status" value="1"/>
</dbReference>
<dbReference type="PANTHER" id="PTHR21327:SF18">
    <property type="entry name" value="3,4-DIHYDROXY-2-BUTANONE 4-PHOSPHATE SYNTHASE"/>
    <property type="match status" value="1"/>
</dbReference>
<feature type="active site" description="Proton acceptor" evidence="12">
    <location>
        <position position="289"/>
    </location>
</feature>
<comment type="pathway">
    <text evidence="1 12">Cofactor biosynthesis; riboflavin biosynthesis; 5-amino-6-(D-ribitylamino)uracil from GTP: step 1/4.</text>
</comment>
<keyword evidence="5 12" id="KW-0479">Metal-binding</keyword>
<evidence type="ECO:0000256" key="4">
    <source>
        <dbReference type="ARBA" id="ARBA00022619"/>
    </source>
</evidence>
<evidence type="ECO:0000256" key="8">
    <source>
        <dbReference type="ARBA" id="ARBA00022833"/>
    </source>
</evidence>
<feature type="binding site" evidence="12">
    <location>
        <position position="217"/>
    </location>
    <ligand>
        <name>Zn(2+)</name>
        <dbReference type="ChEBI" id="CHEBI:29105"/>
        <note>catalytic</note>
    </ligand>
</feature>
<dbReference type="InterPro" id="IPR017945">
    <property type="entry name" value="DHBP_synth_RibB-like_a/b_dom"/>
</dbReference>
<dbReference type="HAMAP" id="MF_00179">
    <property type="entry name" value="RibA"/>
    <property type="match status" value="1"/>
</dbReference>
<evidence type="ECO:0000256" key="6">
    <source>
        <dbReference type="ARBA" id="ARBA00022741"/>
    </source>
</evidence>
<comment type="function">
    <text evidence="10 12">Catalyzes the conversion of GTP to 2,5-diamino-6-ribosylamino-4(3H)-pyrimidinone 5'-phosphate (DARP), formate and pyrophosphate.</text>
</comment>
<organism evidence="14 15">
    <name type="scientific">Spiribacter salinus</name>
    <dbReference type="NCBI Taxonomy" id="1335746"/>
    <lineage>
        <taxon>Bacteria</taxon>
        <taxon>Pseudomonadati</taxon>
        <taxon>Pseudomonadota</taxon>
        <taxon>Gammaproteobacteria</taxon>
        <taxon>Chromatiales</taxon>
        <taxon>Ectothiorhodospiraceae</taxon>
        <taxon>Spiribacter</taxon>
    </lineage>
</organism>
<evidence type="ECO:0000256" key="3">
    <source>
        <dbReference type="ARBA" id="ARBA00008976"/>
    </source>
</evidence>
<dbReference type="AlphaFoldDB" id="A0A540VW89"/>
<comment type="catalytic activity">
    <reaction evidence="11 12">
        <text>GTP + 4 H2O = 2,5-diamino-6-hydroxy-4-(5-phosphoribosylamino)-pyrimidine + formate + 2 phosphate + 3 H(+)</text>
        <dbReference type="Rhea" id="RHEA:23704"/>
        <dbReference type="ChEBI" id="CHEBI:15377"/>
        <dbReference type="ChEBI" id="CHEBI:15378"/>
        <dbReference type="ChEBI" id="CHEBI:15740"/>
        <dbReference type="ChEBI" id="CHEBI:37565"/>
        <dbReference type="ChEBI" id="CHEBI:43474"/>
        <dbReference type="ChEBI" id="CHEBI:58614"/>
        <dbReference type="EC" id="3.5.4.25"/>
    </reaction>
</comment>
<dbReference type="SUPFAM" id="SSF142695">
    <property type="entry name" value="RibA-like"/>
    <property type="match status" value="1"/>
</dbReference>
<dbReference type="SUPFAM" id="SSF55821">
    <property type="entry name" value="YrdC/RibB"/>
    <property type="match status" value="1"/>
</dbReference>
<dbReference type="InterPro" id="IPR000926">
    <property type="entry name" value="RibA"/>
</dbReference>
<keyword evidence="6 12" id="KW-0547">Nucleotide-binding</keyword>
<evidence type="ECO:0000313" key="15">
    <source>
        <dbReference type="Proteomes" id="UP000315400"/>
    </source>
</evidence>
<dbReference type="CDD" id="cd00641">
    <property type="entry name" value="GTP_cyclohydro2"/>
    <property type="match status" value="1"/>
</dbReference>
<keyword evidence="9 12" id="KW-0342">GTP-binding</keyword>
<accession>A0A540VW89</accession>
<dbReference type="Proteomes" id="UP000315400">
    <property type="component" value="Unassembled WGS sequence"/>
</dbReference>
<dbReference type="PANTHER" id="PTHR21327">
    <property type="entry name" value="GTP CYCLOHYDROLASE II-RELATED"/>
    <property type="match status" value="1"/>
</dbReference>
<dbReference type="GO" id="GO:0009231">
    <property type="term" value="P:riboflavin biosynthetic process"/>
    <property type="evidence" value="ECO:0007669"/>
    <property type="project" value="UniProtKB-UniRule"/>
</dbReference>
<comment type="caution">
    <text evidence="14">The sequence shown here is derived from an EMBL/GenBank/DDBJ whole genome shotgun (WGS) entry which is preliminary data.</text>
</comment>
<gene>
    <name evidence="12" type="primary">ribA</name>
    <name evidence="14" type="ORF">FKY71_00165</name>
</gene>
<evidence type="ECO:0000256" key="11">
    <source>
        <dbReference type="ARBA" id="ARBA00049295"/>
    </source>
</evidence>
<sequence>MQRIRRALIDLRRGEPVLVTGEGGCRLVIAVENLNEERLGVIRSLTTEPVALLITGHRARALGMDRPEDDAVTLSLGRLETGAPLEALMAAMKNPTGLDAADTVLAAEYAAIEMTRHAGLMPALVAIAADPGNPQMRDQIDTGEILCVDAPDIAALAPGSLNTPERISEAHVPLEDAESSRFIVYRERDGLLEHVAVLIGEPETWPGIPALRMHSACLTGDLFGSLRCDCGEQLRSAAATIAEEGGGILLYLAQEGRGIGLANKLRAYGLQDTGLDTVDADQLLGFGEDERRYEAAAAMLRDLDIRQVRLMTNNPAKIAALEAAGIQIAGREALHGRLNSHNVRYLTAKADRAGHWLEEVLADGRPDGRA</sequence>
<reference evidence="14 15" key="1">
    <citation type="submission" date="2019-06" db="EMBL/GenBank/DDBJ databases">
        <title>Metagenome assembled Genome of Spiribacter salinus SL48-SHIP from the microbial mat of Salt Lake 48 (Novosibirsk region, Russia).</title>
        <authorList>
            <person name="Shipova A."/>
            <person name="Rozanov A.S."/>
            <person name="Bryanskaya A.V."/>
            <person name="Peltek S.E."/>
        </authorList>
    </citation>
    <scope>NUCLEOTIDE SEQUENCE [LARGE SCALE GENOMIC DNA]</scope>
    <source>
        <strain evidence="14">SL48-SHIP-2</strain>
    </source>
</reference>
<evidence type="ECO:0000313" key="14">
    <source>
        <dbReference type="EMBL" id="TQF01031.1"/>
    </source>
</evidence>
<dbReference type="NCBIfam" id="NF001591">
    <property type="entry name" value="PRK00393.1"/>
    <property type="match status" value="1"/>
</dbReference>
<dbReference type="GO" id="GO:0008270">
    <property type="term" value="F:zinc ion binding"/>
    <property type="evidence" value="ECO:0007669"/>
    <property type="project" value="UniProtKB-UniRule"/>
</dbReference>
<dbReference type="GO" id="GO:0005525">
    <property type="term" value="F:GTP binding"/>
    <property type="evidence" value="ECO:0007669"/>
    <property type="project" value="UniProtKB-KW"/>
</dbReference>
<evidence type="ECO:0000256" key="12">
    <source>
        <dbReference type="HAMAP-Rule" id="MF_00179"/>
    </source>
</evidence>
<dbReference type="Pfam" id="PF00925">
    <property type="entry name" value="GTP_cyclohydro2"/>
    <property type="match status" value="1"/>
</dbReference>
<evidence type="ECO:0000256" key="2">
    <source>
        <dbReference type="ARBA" id="ARBA00005520"/>
    </source>
</evidence>
<dbReference type="GO" id="GO:0003935">
    <property type="term" value="F:GTP cyclohydrolase II activity"/>
    <property type="evidence" value="ECO:0007669"/>
    <property type="project" value="UniProtKB-UniRule"/>
</dbReference>
<feature type="binding site" evidence="12">
    <location>
        <position position="317"/>
    </location>
    <ligand>
        <name>GTP</name>
        <dbReference type="ChEBI" id="CHEBI:37565"/>
    </ligand>
</feature>
<dbReference type="InterPro" id="IPR036144">
    <property type="entry name" value="RibA-like_sf"/>
</dbReference>
<feature type="binding site" evidence="12">
    <location>
        <position position="312"/>
    </location>
    <ligand>
        <name>GTP</name>
        <dbReference type="ChEBI" id="CHEBI:37565"/>
    </ligand>
</feature>
<evidence type="ECO:0000256" key="10">
    <source>
        <dbReference type="ARBA" id="ARBA00043932"/>
    </source>
</evidence>
<evidence type="ECO:0000256" key="5">
    <source>
        <dbReference type="ARBA" id="ARBA00022723"/>
    </source>
</evidence>
<dbReference type="GO" id="GO:0005829">
    <property type="term" value="C:cytosol"/>
    <property type="evidence" value="ECO:0007669"/>
    <property type="project" value="TreeGrafter"/>
</dbReference>
<feature type="binding site" evidence="12">
    <location>
        <begin position="255"/>
        <end position="257"/>
    </location>
    <ligand>
        <name>GTP</name>
        <dbReference type="ChEBI" id="CHEBI:37565"/>
    </ligand>
</feature>